<sequence>MQKFRRYLQTILDGKTTLDESPKRWIDYNYYSSVVGGNPNKILINQLLEQRRTGKWADPIQASHPLPPYNEAEASLSMSTSNAMLMPNDYAFSSDNVATPTQGPGCVPFQGTVTVAGPVVGLGGTPFQSAGNLNMENISTYINHIQHLNYKANHDQPGYYDQNPLNMETMSTYINRIQHLNYKANHDQPGSYDQNPLVPQQYNLTNGGLIGGVNNITFPSTNHIVPYDQNPLVPQQYNLTNGGLIEGVITFPSTDHIVPYDQNSLVPQQYNLTNGELIGGVDNITFPSTNHIVPSSATTPIFDDLGSQQPSTGGLQDMQTAEMTQQARPWGLVSAGD</sequence>
<proteinExistence type="predicted"/>
<dbReference type="Proteomes" id="UP000077755">
    <property type="component" value="Chromosome 4"/>
</dbReference>
<dbReference type="AlphaFoldDB" id="A0AAF0WZT3"/>
<reference evidence="1" key="1">
    <citation type="journal article" date="2016" name="Nat. Genet.">
        <title>A high-quality carrot genome assembly provides new insights into carotenoid accumulation and asterid genome evolution.</title>
        <authorList>
            <person name="Iorizzo M."/>
            <person name="Ellison S."/>
            <person name="Senalik D."/>
            <person name="Zeng P."/>
            <person name="Satapoomin P."/>
            <person name="Huang J."/>
            <person name="Bowman M."/>
            <person name="Iovene M."/>
            <person name="Sanseverino W."/>
            <person name="Cavagnaro P."/>
            <person name="Yildiz M."/>
            <person name="Macko-Podgorni A."/>
            <person name="Moranska E."/>
            <person name="Grzebelus E."/>
            <person name="Grzebelus D."/>
            <person name="Ashrafi H."/>
            <person name="Zheng Z."/>
            <person name="Cheng S."/>
            <person name="Spooner D."/>
            <person name="Van Deynze A."/>
            <person name="Simon P."/>
        </authorList>
    </citation>
    <scope>NUCLEOTIDE SEQUENCE</scope>
    <source>
        <tissue evidence="1">Leaf</tissue>
    </source>
</reference>
<keyword evidence="2" id="KW-1185">Reference proteome</keyword>
<gene>
    <name evidence="1" type="ORF">DCAR_0416309</name>
</gene>
<accession>A0AAF0WZT3</accession>
<organism evidence="1 2">
    <name type="scientific">Daucus carota subsp. sativus</name>
    <name type="common">Carrot</name>
    <dbReference type="NCBI Taxonomy" id="79200"/>
    <lineage>
        <taxon>Eukaryota</taxon>
        <taxon>Viridiplantae</taxon>
        <taxon>Streptophyta</taxon>
        <taxon>Embryophyta</taxon>
        <taxon>Tracheophyta</taxon>
        <taxon>Spermatophyta</taxon>
        <taxon>Magnoliopsida</taxon>
        <taxon>eudicotyledons</taxon>
        <taxon>Gunneridae</taxon>
        <taxon>Pentapetalae</taxon>
        <taxon>asterids</taxon>
        <taxon>campanulids</taxon>
        <taxon>Apiales</taxon>
        <taxon>Apiaceae</taxon>
        <taxon>Apioideae</taxon>
        <taxon>Scandiceae</taxon>
        <taxon>Daucinae</taxon>
        <taxon>Daucus</taxon>
        <taxon>Daucus sect. Daucus</taxon>
    </lineage>
</organism>
<evidence type="ECO:0000313" key="1">
    <source>
        <dbReference type="EMBL" id="WOG96970.1"/>
    </source>
</evidence>
<protein>
    <submittedName>
        <fullName evidence="1">Uncharacterized protein</fullName>
    </submittedName>
</protein>
<evidence type="ECO:0000313" key="2">
    <source>
        <dbReference type="Proteomes" id="UP000077755"/>
    </source>
</evidence>
<name>A0AAF0WZT3_DAUCS</name>
<reference evidence="1" key="2">
    <citation type="submission" date="2022-03" db="EMBL/GenBank/DDBJ databases">
        <title>Draft title - Genomic analysis of global carrot germplasm unveils the trajectory of domestication and the origin of high carotenoid orange carrot.</title>
        <authorList>
            <person name="Iorizzo M."/>
            <person name="Ellison S."/>
            <person name="Senalik D."/>
            <person name="Macko-Podgorni A."/>
            <person name="Grzebelus D."/>
            <person name="Bostan H."/>
            <person name="Rolling W."/>
            <person name="Curaba J."/>
            <person name="Simon P."/>
        </authorList>
    </citation>
    <scope>NUCLEOTIDE SEQUENCE</scope>
    <source>
        <tissue evidence="1">Leaf</tissue>
    </source>
</reference>
<dbReference type="EMBL" id="CP093346">
    <property type="protein sequence ID" value="WOG96970.1"/>
    <property type="molecule type" value="Genomic_DNA"/>
</dbReference>